<keyword evidence="3" id="KW-1185">Reference proteome</keyword>
<organism evidence="1 3">
    <name type="scientific">Medicago truncatula</name>
    <name type="common">Barrel medic</name>
    <name type="synonym">Medicago tribuloides</name>
    <dbReference type="NCBI Taxonomy" id="3880"/>
    <lineage>
        <taxon>Eukaryota</taxon>
        <taxon>Viridiplantae</taxon>
        <taxon>Streptophyta</taxon>
        <taxon>Embryophyta</taxon>
        <taxon>Tracheophyta</taxon>
        <taxon>Spermatophyta</taxon>
        <taxon>Magnoliopsida</taxon>
        <taxon>eudicotyledons</taxon>
        <taxon>Gunneridae</taxon>
        <taxon>Pentapetalae</taxon>
        <taxon>rosids</taxon>
        <taxon>fabids</taxon>
        <taxon>Fabales</taxon>
        <taxon>Fabaceae</taxon>
        <taxon>Papilionoideae</taxon>
        <taxon>50 kb inversion clade</taxon>
        <taxon>NPAAA clade</taxon>
        <taxon>Hologalegina</taxon>
        <taxon>IRL clade</taxon>
        <taxon>Trifolieae</taxon>
        <taxon>Medicago</taxon>
    </lineage>
</organism>
<accession>A0A072W262</accession>
<evidence type="ECO:0000313" key="2">
    <source>
        <dbReference type="EnsemblPlants" id="KEH44345"/>
    </source>
</evidence>
<sequence length="51" mass="5847">MGVYIWIHHLLFDKILAMPKNVKLHFGRSGLYTMCKPSLEKGVAVWELGFA</sequence>
<evidence type="ECO:0000313" key="3">
    <source>
        <dbReference type="Proteomes" id="UP000002051"/>
    </source>
</evidence>
<reference evidence="1 3" key="2">
    <citation type="journal article" date="2014" name="BMC Genomics">
        <title>An improved genome release (version Mt4.0) for the model legume Medicago truncatula.</title>
        <authorList>
            <person name="Tang H."/>
            <person name="Krishnakumar V."/>
            <person name="Bidwell S."/>
            <person name="Rosen B."/>
            <person name="Chan A."/>
            <person name="Zhou S."/>
            <person name="Gentzbittel L."/>
            <person name="Childs K.L."/>
            <person name="Yandell M."/>
            <person name="Gundlach H."/>
            <person name="Mayer K.F."/>
            <person name="Schwartz D.C."/>
            <person name="Town C.D."/>
        </authorList>
    </citation>
    <scope>GENOME REANNOTATION</scope>
    <source>
        <strain evidence="1">A17</strain>
        <strain evidence="2 3">cv. Jemalong A17</strain>
    </source>
</reference>
<evidence type="ECO:0000313" key="1">
    <source>
        <dbReference type="EMBL" id="KEH44345.1"/>
    </source>
</evidence>
<dbReference type="HOGENOM" id="CLU_3109381_0_0_1"/>
<reference evidence="1 3" key="1">
    <citation type="journal article" date="2011" name="Nature">
        <title>The Medicago genome provides insight into the evolution of rhizobial symbioses.</title>
        <authorList>
            <person name="Young N.D."/>
            <person name="Debelle F."/>
            <person name="Oldroyd G.E."/>
            <person name="Geurts R."/>
            <person name="Cannon S.B."/>
            <person name="Udvardi M.K."/>
            <person name="Benedito V.A."/>
            <person name="Mayer K.F."/>
            <person name="Gouzy J."/>
            <person name="Schoof H."/>
            <person name="Van de Peer Y."/>
            <person name="Proost S."/>
            <person name="Cook D.R."/>
            <person name="Meyers B.C."/>
            <person name="Spannagl M."/>
            <person name="Cheung F."/>
            <person name="De Mita S."/>
            <person name="Krishnakumar V."/>
            <person name="Gundlach H."/>
            <person name="Zhou S."/>
            <person name="Mudge J."/>
            <person name="Bharti A.K."/>
            <person name="Murray J.D."/>
            <person name="Naoumkina M.A."/>
            <person name="Rosen B."/>
            <person name="Silverstein K.A."/>
            <person name="Tang H."/>
            <person name="Rombauts S."/>
            <person name="Zhao P.X."/>
            <person name="Zhou P."/>
            <person name="Barbe V."/>
            <person name="Bardou P."/>
            <person name="Bechner M."/>
            <person name="Bellec A."/>
            <person name="Berger A."/>
            <person name="Berges H."/>
            <person name="Bidwell S."/>
            <person name="Bisseling T."/>
            <person name="Choisne N."/>
            <person name="Couloux A."/>
            <person name="Denny R."/>
            <person name="Deshpande S."/>
            <person name="Dai X."/>
            <person name="Doyle J.J."/>
            <person name="Dudez A.M."/>
            <person name="Farmer A.D."/>
            <person name="Fouteau S."/>
            <person name="Franken C."/>
            <person name="Gibelin C."/>
            <person name="Gish J."/>
            <person name="Goldstein S."/>
            <person name="Gonzalez A.J."/>
            <person name="Green P.J."/>
            <person name="Hallab A."/>
            <person name="Hartog M."/>
            <person name="Hua A."/>
            <person name="Humphray S.J."/>
            <person name="Jeong D.H."/>
            <person name="Jing Y."/>
            <person name="Jocker A."/>
            <person name="Kenton S.M."/>
            <person name="Kim D.J."/>
            <person name="Klee K."/>
            <person name="Lai H."/>
            <person name="Lang C."/>
            <person name="Lin S."/>
            <person name="Macmil S.L."/>
            <person name="Magdelenat G."/>
            <person name="Matthews L."/>
            <person name="McCorrison J."/>
            <person name="Monaghan E.L."/>
            <person name="Mun J.H."/>
            <person name="Najar F.Z."/>
            <person name="Nicholson C."/>
            <person name="Noirot C."/>
            <person name="O'Bleness M."/>
            <person name="Paule C.R."/>
            <person name="Poulain J."/>
            <person name="Prion F."/>
            <person name="Qin B."/>
            <person name="Qu C."/>
            <person name="Retzel E.F."/>
            <person name="Riddle C."/>
            <person name="Sallet E."/>
            <person name="Samain S."/>
            <person name="Samson N."/>
            <person name="Sanders I."/>
            <person name="Saurat O."/>
            <person name="Scarpelli C."/>
            <person name="Schiex T."/>
            <person name="Segurens B."/>
            <person name="Severin A.J."/>
            <person name="Sherrier D.J."/>
            <person name="Shi R."/>
            <person name="Sims S."/>
            <person name="Singer S.R."/>
            <person name="Sinharoy S."/>
            <person name="Sterck L."/>
            <person name="Viollet A."/>
            <person name="Wang B.B."/>
            <person name="Wang K."/>
            <person name="Wang M."/>
            <person name="Wang X."/>
            <person name="Warfsmann J."/>
            <person name="Weissenbach J."/>
            <person name="White D.D."/>
            <person name="White J.D."/>
            <person name="Wiley G.B."/>
            <person name="Wincker P."/>
            <person name="Xing Y."/>
            <person name="Yang L."/>
            <person name="Yao Z."/>
            <person name="Ying F."/>
            <person name="Zhai J."/>
            <person name="Zhou L."/>
            <person name="Zuber A."/>
            <person name="Denarie J."/>
            <person name="Dixon R.A."/>
            <person name="May G.D."/>
            <person name="Schwartz D.C."/>
            <person name="Rogers J."/>
            <person name="Quetier F."/>
            <person name="Town C.D."/>
            <person name="Roe B.A."/>
        </authorList>
    </citation>
    <scope>NUCLEOTIDE SEQUENCE [LARGE SCALE GENOMIC DNA]</scope>
    <source>
        <strain evidence="1">A17</strain>
        <strain evidence="2 3">cv. Jemalong A17</strain>
    </source>
</reference>
<dbReference type="AlphaFoldDB" id="A0A072W262"/>
<dbReference type="EMBL" id="CM001217">
    <property type="protein sequence ID" value="KEH44345.1"/>
    <property type="molecule type" value="Genomic_DNA"/>
</dbReference>
<reference evidence="2" key="3">
    <citation type="submission" date="2015-04" db="UniProtKB">
        <authorList>
            <consortium name="EnsemblPlants"/>
        </authorList>
    </citation>
    <scope>IDENTIFICATION</scope>
    <source>
        <strain evidence="2">cv. Jemalong A17</strain>
    </source>
</reference>
<protein>
    <submittedName>
        <fullName evidence="1 2">Uncharacterized protein</fullName>
    </submittedName>
</protein>
<proteinExistence type="predicted"/>
<gene>
    <name evidence="1" type="ordered locus">MTR_1g112410</name>
</gene>
<name>A0A072W262_MEDTR</name>
<dbReference type="Proteomes" id="UP000002051">
    <property type="component" value="Unassembled WGS sequence"/>
</dbReference>
<dbReference type="EnsemblPlants" id="KEH44345">
    <property type="protein sequence ID" value="KEH44345"/>
    <property type="gene ID" value="MTR_1g112410"/>
</dbReference>